<dbReference type="Proteomes" id="UP000886162">
    <property type="component" value="Unassembled WGS sequence"/>
</dbReference>
<protein>
    <submittedName>
        <fullName evidence="1">Uncharacterized protein</fullName>
    </submittedName>
</protein>
<feature type="non-terminal residue" evidence="1">
    <location>
        <position position="132"/>
    </location>
</feature>
<dbReference type="Pfam" id="PF05954">
    <property type="entry name" value="Phage_GPD"/>
    <property type="match status" value="1"/>
</dbReference>
<dbReference type="EMBL" id="DSDO01000186">
    <property type="protein sequence ID" value="HDR46597.1"/>
    <property type="molecule type" value="Genomic_DNA"/>
</dbReference>
<name>A0A831PNB1_9BACT</name>
<sequence>MSFSSAAWDALSHRADAQQYFFRVQGVPDGTLAVKDFTGQDHGISQDYCFTINLLSESCLDVGLAVGRKARLEMAWEGRILPLHGVVSEISYGGEDVGGHGYVVLLNSVLHPLKLTRDNRVFLNTTAPQIIE</sequence>
<evidence type="ECO:0000313" key="1">
    <source>
        <dbReference type="EMBL" id="HDR46597.1"/>
    </source>
</evidence>
<reference evidence="1" key="1">
    <citation type="journal article" date="2020" name="mSystems">
        <title>Genome- and Community-Level Interaction Insights into Carbon Utilization and Element Cycling Functions of Hydrothermarchaeota in Hydrothermal Sediment.</title>
        <authorList>
            <person name="Zhou Z."/>
            <person name="Liu Y."/>
            <person name="Xu W."/>
            <person name="Pan J."/>
            <person name="Luo Z.H."/>
            <person name="Li M."/>
        </authorList>
    </citation>
    <scope>NUCLEOTIDE SEQUENCE [LARGE SCALE GENOMIC DNA]</scope>
    <source>
        <strain evidence="1">SpSt-1220</strain>
    </source>
</reference>
<gene>
    <name evidence="1" type="ORF">ENN94_02740</name>
</gene>
<organism evidence="1">
    <name type="scientific">Geoalkalibacter subterraneus</name>
    <dbReference type="NCBI Taxonomy" id="483547"/>
    <lineage>
        <taxon>Bacteria</taxon>
        <taxon>Pseudomonadati</taxon>
        <taxon>Thermodesulfobacteriota</taxon>
        <taxon>Desulfuromonadia</taxon>
        <taxon>Desulfuromonadales</taxon>
        <taxon>Geoalkalibacteraceae</taxon>
        <taxon>Geoalkalibacter</taxon>
    </lineage>
</organism>
<proteinExistence type="predicted"/>
<dbReference type="AlphaFoldDB" id="A0A831PNB1"/>
<accession>A0A831PNB1</accession>
<dbReference type="Gene3D" id="2.30.110.50">
    <property type="match status" value="1"/>
</dbReference>
<dbReference type="SUPFAM" id="SSF69279">
    <property type="entry name" value="Phage tail proteins"/>
    <property type="match status" value="1"/>
</dbReference>
<comment type="caution">
    <text evidence="1">The sequence shown here is derived from an EMBL/GenBank/DDBJ whole genome shotgun (WGS) entry which is preliminary data.</text>
</comment>